<feature type="region of interest" description="Disordered" evidence="1">
    <location>
        <begin position="1"/>
        <end position="21"/>
    </location>
</feature>
<accession>A0A2U3EK97</accession>
<reference evidence="2" key="3">
    <citation type="submission" date="2023-11" db="EMBL/GenBank/DDBJ databases">
        <authorList>
            <person name="Beijen E."/>
            <person name="Ohm R.A."/>
        </authorList>
    </citation>
    <scope>NUCLEOTIDE SEQUENCE</scope>
    <source>
        <strain evidence="2">CBS 150709</strain>
    </source>
</reference>
<evidence type="ECO:0000256" key="1">
    <source>
        <dbReference type="SAM" id="MobiDB-lite"/>
    </source>
</evidence>
<gene>
    <name evidence="3" type="ORF">PCL_08258</name>
    <name evidence="2" type="ORF">Purlil1_3246</name>
</gene>
<evidence type="ECO:0000313" key="4">
    <source>
        <dbReference type="Proteomes" id="UP000245956"/>
    </source>
</evidence>
<evidence type="ECO:0000313" key="3">
    <source>
        <dbReference type="EMBL" id="PWI74944.1"/>
    </source>
</evidence>
<reference evidence="3 4" key="2">
    <citation type="journal article" date="2016" name="Front. Microbiol.">
        <title>Genome and transcriptome sequences reveal the specific parasitism of the nematophagous Purpureocillium lilacinum 36-1.</title>
        <authorList>
            <person name="Xie J."/>
            <person name="Li S."/>
            <person name="Mo C."/>
            <person name="Xiao X."/>
            <person name="Peng D."/>
            <person name="Wang G."/>
            <person name="Xiao Y."/>
        </authorList>
    </citation>
    <scope>NUCLEOTIDE SEQUENCE [LARGE SCALE GENOMIC DNA]</scope>
    <source>
        <strain evidence="3 4">36-1</strain>
    </source>
</reference>
<dbReference type="AlphaFoldDB" id="A0A2U3EK97"/>
<dbReference type="Proteomes" id="UP000245956">
    <property type="component" value="Unassembled WGS sequence"/>
</dbReference>
<organism evidence="3 4">
    <name type="scientific">Purpureocillium lilacinum</name>
    <name type="common">Paecilomyces lilacinus</name>
    <dbReference type="NCBI Taxonomy" id="33203"/>
    <lineage>
        <taxon>Eukaryota</taxon>
        <taxon>Fungi</taxon>
        <taxon>Dikarya</taxon>
        <taxon>Ascomycota</taxon>
        <taxon>Pezizomycotina</taxon>
        <taxon>Sordariomycetes</taxon>
        <taxon>Hypocreomycetidae</taxon>
        <taxon>Hypocreales</taxon>
        <taxon>Ophiocordycipitaceae</taxon>
        <taxon>Purpureocillium</taxon>
    </lineage>
</organism>
<evidence type="ECO:0000313" key="5">
    <source>
        <dbReference type="Proteomes" id="UP001287286"/>
    </source>
</evidence>
<name>A0A2U3EK97_PURLI</name>
<proteinExistence type="predicted"/>
<evidence type="ECO:0000313" key="2">
    <source>
        <dbReference type="EMBL" id="KAK4092625.1"/>
    </source>
</evidence>
<dbReference type="EMBL" id="JAWRVI010000008">
    <property type="protein sequence ID" value="KAK4092625.1"/>
    <property type="molecule type" value="Genomic_DNA"/>
</dbReference>
<reference evidence="3" key="1">
    <citation type="submission" date="2015-05" db="EMBL/GenBank/DDBJ databases">
        <authorList>
            <person name="Wang D.B."/>
            <person name="Wang M."/>
        </authorList>
    </citation>
    <scope>NUCLEOTIDE SEQUENCE</scope>
    <source>
        <strain evidence="3">36-1</strain>
    </source>
</reference>
<reference evidence="2 5" key="4">
    <citation type="journal article" date="2024" name="Microbiol. Resour. Announc.">
        <title>Genome annotations for the ascomycete fungi Trichoderma harzianum, Trichoderma aggressivum, and Purpureocillium lilacinum.</title>
        <authorList>
            <person name="Beijen E.P.W."/>
            <person name="Ohm R.A."/>
        </authorList>
    </citation>
    <scope>NUCLEOTIDE SEQUENCE [LARGE SCALE GENOMIC DNA]</scope>
    <source>
        <strain evidence="2 5">CBS 150709</strain>
    </source>
</reference>
<dbReference type="EMBL" id="LCWV01000003">
    <property type="protein sequence ID" value="PWI74944.1"/>
    <property type="molecule type" value="Genomic_DNA"/>
</dbReference>
<protein>
    <submittedName>
        <fullName evidence="3">Uncharacterized protein</fullName>
    </submittedName>
</protein>
<sequence length="115" mass="12858">MGNESGRNNDSRKTKQHRSHATEVVVGVVEAYERGGKLALDGAKPQENTEGPRRCGGSAIHDAWLGHMQPRAPPLLLSVDRRRQRLNRSFLHFPPKLLHHDFRGTVTCWVTGNSV</sequence>
<comment type="caution">
    <text evidence="3">The sequence shown here is derived from an EMBL/GenBank/DDBJ whole genome shotgun (WGS) entry which is preliminary data.</text>
</comment>
<keyword evidence="5" id="KW-1185">Reference proteome</keyword>
<dbReference type="Proteomes" id="UP001287286">
    <property type="component" value="Unassembled WGS sequence"/>
</dbReference>